<dbReference type="OrthoDB" id="2339650at2"/>
<dbReference type="Proteomes" id="UP000273326">
    <property type="component" value="Chromosome"/>
</dbReference>
<reference evidence="2" key="1">
    <citation type="submission" date="2018-12" db="EMBL/GenBank/DDBJ databases">
        <title>Complete genome sequencing of Jeotgalibaca sp. H21T32.</title>
        <authorList>
            <person name="Bae J.-W."/>
            <person name="Lee S.-Y."/>
        </authorList>
    </citation>
    <scope>NUCLEOTIDE SEQUENCE [LARGE SCALE GENOMIC DNA]</scope>
    <source>
        <strain evidence="2">H21T32</strain>
    </source>
</reference>
<gene>
    <name evidence="1" type="ORF">EJN90_04010</name>
</gene>
<dbReference type="EMBL" id="CP034465">
    <property type="protein sequence ID" value="AZP03900.1"/>
    <property type="molecule type" value="Genomic_DNA"/>
</dbReference>
<organism evidence="1 2">
    <name type="scientific">Jeotgalibaca ciconiae</name>
    <dbReference type="NCBI Taxonomy" id="2496265"/>
    <lineage>
        <taxon>Bacteria</taxon>
        <taxon>Bacillati</taxon>
        <taxon>Bacillota</taxon>
        <taxon>Bacilli</taxon>
        <taxon>Lactobacillales</taxon>
        <taxon>Carnobacteriaceae</taxon>
        <taxon>Jeotgalibaca</taxon>
    </lineage>
</organism>
<proteinExistence type="predicted"/>
<accession>A0A3Q9BJN1</accession>
<sequence>MWDFAVAKLAELVGADYLIILIEVDNVCVYVDWKSKVQRPKMLCTLNLSKNRNISQTSPSLSSYTKIMQTFFFHDKII</sequence>
<dbReference type="AlphaFoldDB" id="A0A3Q9BJN1"/>
<dbReference type="KEGG" id="jeh:EJN90_04010"/>
<name>A0A3Q9BJN1_9LACT</name>
<evidence type="ECO:0000313" key="1">
    <source>
        <dbReference type="EMBL" id="AZP03900.1"/>
    </source>
</evidence>
<evidence type="ECO:0000313" key="2">
    <source>
        <dbReference type="Proteomes" id="UP000273326"/>
    </source>
</evidence>
<keyword evidence="2" id="KW-1185">Reference proteome</keyword>
<protein>
    <submittedName>
        <fullName evidence="1">Uncharacterized protein</fullName>
    </submittedName>
</protein>